<dbReference type="STRING" id="1223802.SUTH_02058"/>
<evidence type="ECO:0000256" key="4">
    <source>
        <dbReference type="ARBA" id="ARBA00022475"/>
    </source>
</evidence>
<sequence>MAFRLFDNLSTAARFAIFVALYVLLDWASFILPLKHLNVTPWNPAPALGLLFVVRHGRSGVLALFIAIVASDIFVRNVPGSLPITLWLGATLTAGYAAMAWALKRYFPDGGVFGDRAGLLPWSAIVIFGSLLNSLLFITALLVTDLLPLSYWSDAVMRFWVGDGVGIFVTMPLLWWLQDAPRRVLFRTILLRWETLAYSALTLLALWVAFVPGAEANFRYFYVLFLPVVWAASRQGVAGAVFCVSTLQIGLLVAGLLQHSEEISLFELQMRAFLLALVGFLIGIAVDEQRRAAAELRLSLRLAAAGEMAGALAHELNQPLAALAAYGSAGKHLLARGADADQLRDVIQRMINEAGRAAEVVRRLRDFFRTGATRLERIPLPELVEGAAAPFRAKAAEAGIEFTVRDMPAVAINADRLQIEVVLRNLLANAFEAVAEAPNTQASVILSADAGQGGDIVIEVADNGPGISTALAEQIFEPFASTKSSGLGLGLAISRAIAEAHGGSLTADIGGRGCFRLTLPLDKRSMRTHG</sequence>
<dbReference type="InterPro" id="IPR004358">
    <property type="entry name" value="Sig_transdc_His_kin-like_C"/>
</dbReference>
<evidence type="ECO:0000256" key="13">
    <source>
        <dbReference type="ARBA" id="ARBA00023136"/>
    </source>
</evidence>
<dbReference type="Gene3D" id="1.10.287.130">
    <property type="match status" value="1"/>
</dbReference>
<dbReference type="Gene3D" id="3.30.565.10">
    <property type="entry name" value="Histidine kinase-like ATPase, C-terminal domain"/>
    <property type="match status" value="1"/>
</dbReference>
<feature type="transmembrane region" description="Helical" evidence="14">
    <location>
        <begin position="189"/>
        <end position="210"/>
    </location>
</feature>
<evidence type="ECO:0000256" key="6">
    <source>
        <dbReference type="ARBA" id="ARBA00022679"/>
    </source>
</evidence>
<dbReference type="SUPFAM" id="SSF55874">
    <property type="entry name" value="ATPase domain of HSP90 chaperone/DNA topoisomerase II/histidine kinase"/>
    <property type="match status" value="1"/>
</dbReference>
<dbReference type="GO" id="GO:0000155">
    <property type="term" value="F:phosphorelay sensor kinase activity"/>
    <property type="evidence" value="ECO:0007669"/>
    <property type="project" value="InterPro"/>
</dbReference>
<dbReference type="InterPro" id="IPR036097">
    <property type="entry name" value="HisK_dim/P_sf"/>
</dbReference>
<dbReference type="KEGG" id="shd:SUTH_02058"/>
<keyword evidence="10" id="KW-0067">ATP-binding</keyword>
<evidence type="ECO:0000256" key="11">
    <source>
        <dbReference type="ARBA" id="ARBA00022989"/>
    </source>
</evidence>
<feature type="transmembrane region" description="Helical" evidence="14">
    <location>
        <begin position="268"/>
        <end position="286"/>
    </location>
</feature>
<evidence type="ECO:0000256" key="3">
    <source>
        <dbReference type="ARBA" id="ARBA00012438"/>
    </source>
</evidence>
<feature type="transmembrane region" description="Helical" evidence="14">
    <location>
        <begin position="237"/>
        <end position="256"/>
    </location>
</feature>
<evidence type="ECO:0000256" key="2">
    <source>
        <dbReference type="ARBA" id="ARBA00004651"/>
    </source>
</evidence>
<evidence type="ECO:0000256" key="5">
    <source>
        <dbReference type="ARBA" id="ARBA00022553"/>
    </source>
</evidence>
<dbReference type="InterPro" id="IPR005467">
    <property type="entry name" value="His_kinase_dom"/>
</dbReference>
<keyword evidence="7 14" id="KW-0812">Transmembrane</keyword>
<dbReference type="AlphaFoldDB" id="W0SF25"/>
<evidence type="ECO:0000256" key="8">
    <source>
        <dbReference type="ARBA" id="ARBA00022741"/>
    </source>
</evidence>
<proteinExistence type="predicted"/>
<feature type="transmembrane region" description="Helical" evidence="14">
    <location>
        <begin position="84"/>
        <end position="107"/>
    </location>
</feature>
<dbReference type="GO" id="GO:0005886">
    <property type="term" value="C:plasma membrane"/>
    <property type="evidence" value="ECO:0007669"/>
    <property type="project" value="UniProtKB-SubCell"/>
</dbReference>
<comment type="subcellular location">
    <subcellularLocation>
        <location evidence="2">Cell membrane</location>
        <topology evidence="2">Multi-pass membrane protein</topology>
    </subcellularLocation>
</comment>
<keyword evidence="6" id="KW-0808">Transferase</keyword>
<keyword evidence="9 16" id="KW-0418">Kinase</keyword>
<dbReference type="PANTHER" id="PTHR43065:SF10">
    <property type="entry name" value="PEROXIDE STRESS-ACTIVATED HISTIDINE KINASE MAK3"/>
    <property type="match status" value="1"/>
</dbReference>
<feature type="transmembrane region" description="Helical" evidence="14">
    <location>
        <begin position="119"/>
        <end position="143"/>
    </location>
</feature>
<dbReference type="Proteomes" id="UP000031637">
    <property type="component" value="Chromosome"/>
</dbReference>
<feature type="domain" description="Histidine kinase" evidence="15">
    <location>
        <begin position="311"/>
        <end position="523"/>
    </location>
</feature>
<evidence type="ECO:0000256" key="10">
    <source>
        <dbReference type="ARBA" id="ARBA00022840"/>
    </source>
</evidence>
<dbReference type="Pfam" id="PF00512">
    <property type="entry name" value="HisKA"/>
    <property type="match status" value="1"/>
</dbReference>
<dbReference type="SUPFAM" id="SSF47384">
    <property type="entry name" value="Homodimeric domain of signal transducing histidine kinase"/>
    <property type="match status" value="1"/>
</dbReference>
<dbReference type="InterPro" id="IPR003661">
    <property type="entry name" value="HisK_dim/P_dom"/>
</dbReference>
<evidence type="ECO:0000259" key="15">
    <source>
        <dbReference type="PROSITE" id="PS50109"/>
    </source>
</evidence>
<keyword evidence="12" id="KW-0902">Two-component regulatory system</keyword>
<evidence type="ECO:0000256" key="1">
    <source>
        <dbReference type="ARBA" id="ARBA00000085"/>
    </source>
</evidence>
<keyword evidence="8" id="KW-0547">Nucleotide-binding</keyword>
<evidence type="ECO:0000256" key="14">
    <source>
        <dbReference type="SAM" id="Phobius"/>
    </source>
</evidence>
<dbReference type="CDD" id="cd00082">
    <property type="entry name" value="HisKA"/>
    <property type="match status" value="1"/>
</dbReference>
<keyword evidence="5" id="KW-0597">Phosphoprotein</keyword>
<dbReference type="HOGENOM" id="CLU_026284_0_0_4"/>
<dbReference type="SMART" id="SM00388">
    <property type="entry name" value="HisKA"/>
    <property type="match status" value="1"/>
</dbReference>
<dbReference type="GO" id="GO:0005524">
    <property type="term" value="F:ATP binding"/>
    <property type="evidence" value="ECO:0007669"/>
    <property type="project" value="UniProtKB-KW"/>
</dbReference>
<comment type="catalytic activity">
    <reaction evidence="1">
        <text>ATP + protein L-histidine = ADP + protein N-phospho-L-histidine.</text>
        <dbReference type="EC" id="2.7.13.3"/>
    </reaction>
</comment>
<reference evidence="16 17" key="1">
    <citation type="journal article" date="2014" name="Syst. Appl. Microbiol.">
        <title>Complete genomes of freshwater sulfur oxidizers Sulfuricella denitrificans skB26 and Sulfuritalea hydrogenivorans sk43H: genetic insights into the sulfur oxidation pathway of betaproteobacteria.</title>
        <authorList>
            <person name="Watanabe T."/>
            <person name="Kojima H."/>
            <person name="Fukui M."/>
        </authorList>
    </citation>
    <scope>NUCLEOTIDE SEQUENCE [LARGE SCALE GENOMIC DNA]</scope>
    <source>
        <strain evidence="16">DSM22779</strain>
    </source>
</reference>
<evidence type="ECO:0000256" key="9">
    <source>
        <dbReference type="ARBA" id="ARBA00022777"/>
    </source>
</evidence>
<dbReference type="SMART" id="SM00387">
    <property type="entry name" value="HATPase_c"/>
    <property type="match status" value="1"/>
</dbReference>
<gene>
    <name evidence="16" type="ORF">SUTH_02058</name>
</gene>
<keyword evidence="11 14" id="KW-1133">Transmembrane helix</keyword>
<evidence type="ECO:0000256" key="12">
    <source>
        <dbReference type="ARBA" id="ARBA00023012"/>
    </source>
</evidence>
<dbReference type="PANTHER" id="PTHR43065">
    <property type="entry name" value="SENSOR HISTIDINE KINASE"/>
    <property type="match status" value="1"/>
</dbReference>
<dbReference type="Pfam" id="PF05231">
    <property type="entry name" value="MASE1"/>
    <property type="match status" value="1"/>
</dbReference>
<evidence type="ECO:0000256" key="7">
    <source>
        <dbReference type="ARBA" id="ARBA00022692"/>
    </source>
</evidence>
<dbReference type="PROSITE" id="PS50109">
    <property type="entry name" value="HIS_KIN"/>
    <property type="match status" value="1"/>
</dbReference>
<dbReference type="EMBL" id="AP012547">
    <property type="protein sequence ID" value="BAO29849.1"/>
    <property type="molecule type" value="Genomic_DNA"/>
</dbReference>
<keyword evidence="17" id="KW-1185">Reference proteome</keyword>
<keyword evidence="4" id="KW-1003">Cell membrane</keyword>
<keyword evidence="13 14" id="KW-0472">Membrane</keyword>
<evidence type="ECO:0000313" key="17">
    <source>
        <dbReference type="Proteomes" id="UP000031637"/>
    </source>
</evidence>
<dbReference type="RefSeq" id="WP_197539571.1">
    <property type="nucleotide sequence ID" value="NZ_AP012547.1"/>
</dbReference>
<dbReference type="InterPro" id="IPR003594">
    <property type="entry name" value="HATPase_dom"/>
</dbReference>
<protein>
    <recommendedName>
        <fullName evidence="3">histidine kinase</fullName>
        <ecNumber evidence="3">2.7.13.3</ecNumber>
    </recommendedName>
</protein>
<dbReference type="InterPro" id="IPR036890">
    <property type="entry name" value="HATPase_C_sf"/>
</dbReference>
<dbReference type="InterPro" id="IPR007895">
    <property type="entry name" value="MASE1"/>
</dbReference>
<dbReference type="Pfam" id="PF02518">
    <property type="entry name" value="HATPase_c"/>
    <property type="match status" value="1"/>
</dbReference>
<feature type="transmembrane region" description="Helical" evidence="14">
    <location>
        <begin position="12"/>
        <end position="32"/>
    </location>
</feature>
<name>W0SF25_9PROT</name>
<dbReference type="PRINTS" id="PR00344">
    <property type="entry name" value="BCTRLSENSOR"/>
</dbReference>
<accession>W0SF25</accession>
<feature type="transmembrane region" description="Helical" evidence="14">
    <location>
        <begin position="155"/>
        <end position="177"/>
    </location>
</feature>
<organism evidence="16 17">
    <name type="scientific">Sulfuritalea hydrogenivorans sk43H</name>
    <dbReference type="NCBI Taxonomy" id="1223802"/>
    <lineage>
        <taxon>Bacteria</taxon>
        <taxon>Pseudomonadati</taxon>
        <taxon>Pseudomonadota</taxon>
        <taxon>Betaproteobacteria</taxon>
        <taxon>Nitrosomonadales</taxon>
        <taxon>Sterolibacteriaceae</taxon>
        <taxon>Sulfuritalea</taxon>
    </lineage>
</organism>
<evidence type="ECO:0000313" key="16">
    <source>
        <dbReference type="EMBL" id="BAO29849.1"/>
    </source>
</evidence>
<dbReference type="EC" id="2.7.13.3" evidence="3"/>